<reference evidence="4" key="1">
    <citation type="submission" date="2016-10" db="EMBL/GenBank/DDBJ databases">
        <authorList>
            <person name="Varghese N."/>
            <person name="Submissions S."/>
        </authorList>
    </citation>
    <scope>NUCLEOTIDE SEQUENCE [LARGE SCALE GENOMIC DNA]</scope>
    <source>
        <strain evidence="4">DSM 26879</strain>
    </source>
</reference>
<dbReference type="SUPFAM" id="SSF48452">
    <property type="entry name" value="TPR-like"/>
    <property type="match status" value="1"/>
</dbReference>
<dbReference type="EMBL" id="FOYP01000001">
    <property type="protein sequence ID" value="SFR43981.1"/>
    <property type="molecule type" value="Genomic_DNA"/>
</dbReference>
<evidence type="ECO:0000256" key="1">
    <source>
        <dbReference type="SAM" id="SignalP"/>
    </source>
</evidence>
<dbReference type="Gene3D" id="2.160.20.10">
    <property type="entry name" value="Single-stranded right-handed beta-helix, Pectin lyase-like"/>
    <property type="match status" value="1"/>
</dbReference>
<proteinExistence type="predicted"/>
<dbReference type="InterPro" id="IPR006626">
    <property type="entry name" value="PbH1"/>
</dbReference>
<dbReference type="InterPro" id="IPR007742">
    <property type="entry name" value="NosD_dom"/>
</dbReference>
<feature type="domain" description="Periplasmic copper-binding protein NosD beta helix" evidence="2">
    <location>
        <begin position="253"/>
        <end position="423"/>
    </location>
</feature>
<evidence type="ECO:0000313" key="3">
    <source>
        <dbReference type="EMBL" id="SFR43981.1"/>
    </source>
</evidence>
<dbReference type="SUPFAM" id="SSF51126">
    <property type="entry name" value="Pectin lyase-like"/>
    <property type="match status" value="1"/>
</dbReference>
<protein>
    <submittedName>
        <fullName evidence="3">Right handed beta helix region</fullName>
    </submittedName>
</protein>
<dbReference type="STRING" id="390270.SAMN04488005_1977"/>
<evidence type="ECO:0000313" key="4">
    <source>
        <dbReference type="Proteomes" id="UP000199478"/>
    </source>
</evidence>
<dbReference type="InterPro" id="IPR011990">
    <property type="entry name" value="TPR-like_helical_dom_sf"/>
</dbReference>
<dbReference type="SMART" id="SM00710">
    <property type="entry name" value="PbH1"/>
    <property type="match status" value="5"/>
</dbReference>
<dbReference type="InterPro" id="IPR012334">
    <property type="entry name" value="Pectin_lyas_fold"/>
</dbReference>
<gene>
    <name evidence="3" type="ORF">SAMN04488005_1977</name>
</gene>
<keyword evidence="1" id="KW-0732">Signal</keyword>
<feature type="signal peptide" evidence="1">
    <location>
        <begin position="1"/>
        <end position="34"/>
    </location>
</feature>
<sequence>MPACLRSLWQCFCQSPAGVLIICALCIFGGVAHAQPVPAGTDLTGITQAAQSGATIQLGPGPYPGIIVAYAKDLTILGAPDGSTVLTGSAEAEMVVTVDETGQVTLENLTITPQPQVGMGVYVQGGQAQMRHVTITDSTGPAVYLAGGRLGVDSAVLTRGAAQGILAFDASSIEITNCRIAGFAAQALAIQGPARAQLQQVDVAEIGAGALFAAQGAQLQLAQVTIDGAAGHGILVQENAQLAASDVQMRNVTGTGVLALQAGSLRMQRADIAAVNDTALIIQDTGPVAVTDSALLGLSGAVDLRNIVGRLHIENNVLRAFGDSNGLAIEGPVTGQVRANRIVGGRSGVVLSGQSQGVELHDNAVAARAGQALYGGMTGPVDISANAFLAANGLALLFENGTETAFANNLFAAQGETAVYVQHAAVLQSTRSMGLATADALVILQSAAAGHHAQADIWAGAAPAHSGGAIYAEMDIATDGTTRALGQVPLDRGAVDAVLAALTPAVDAAISGDWSGVIAARAALAELDADARAQVDAMGALQVTVKDRFGQDIAVGYTVYDLDNRIVGAGISTLQSGGAELRLPLGTYVVAADQGAHDPQVVDITRSGAKSVEIMLPTTALLKLEQWSNAAGQYVLTDIPVTLLPLAERQARWAPPASRQLPAAVLAPSGATQAALAQARAAYAGLDARVVALGAQYATPDQFPGGFAALNATYQRVRRSADAAERLIIAYGDQSDVAAAIAAARLAAQDGRGPYSALHRAIAIEIRLGRLQDGAVMALRDDPDLRQHAAQLLRQYGMPAADDVILQGLADPQTWGLAMAGLSYVPAGDLPQSHGYLREIIAAHHESAAQLRAQGADAQALRNDPTVWAARSAAIALIGRSDDPETLAAAFSVPQAEHMLREILPLIAGREALVANLIGAARPDGPLFQTNQIRMFCPVLDRLPEPEARAFEAALATQYQTNAALLEITNLGAQRSALFGSYLFNGHIAECRPNAFAAKSLFAPFENYITYAAWMRRDWAQPQALTDFASGDDSRFGVARHAGVDALAQALEGVIASETTVVAPALVVAAETYAPDYCAADWCHFSLRRPSDAPQGALIGRLHAQAGLIEGDLRIALTFDWARHREASLATMIENSPLRLAHLMRDGARPLVADVYLTHAGQRIALIDSPPPGSRPFVLQAALPDNVVGIDGLVLHVLLDAFGTQQQLVMPIGYGQDAARLRMAQARLSQARAAYDAAPDNPRTRLALGRALAATGQIDAAATQILAIGDMIGDPARVTRVAVNMYLDHDRIAAADALLAVAVGQYPQDAGLWRQRADVAYVLSDYATAAAAFGQIAAQDANARWWAAVTRALAGSADGVLVDLQAGDPGAHAAVSYMLERRLSRAAGAAVPPPPDATLLYFAPEFDLGVPSGLEDADDPNAPSPCHVSLFAALEAQTDAQPVLQDCAFGTLAYRLGQALGVGVLP</sequence>
<dbReference type="InterPro" id="IPR011050">
    <property type="entry name" value="Pectin_lyase_fold/virulence"/>
</dbReference>
<accession>A0A1I6GPC5</accession>
<evidence type="ECO:0000259" key="2">
    <source>
        <dbReference type="Pfam" id="PF05048"/>
    </source>
</evidence>
<name>A0A1I6GPC5_9RHOB</name>
<organism evidence="3 4">
    <name type="scientific">Yoonia tamlensis</name>
    <dbReference type="NCBI Taxonomy" id="390270"/>
    <lineage>
        <taxon>Bacteria</taxon>
        <taxon>Pseudomonadati</taxon>
        <taxon>Pseudomonadota</taxon>
        <taxon>Alphaproteobacteria</taxon>
        <taxon>Rhodobacterales</taxon>
        <taxon>Paracoccaceae</taxon>
        <taxon>Yoonia</taxon>
    </lineage>
</organism>
<keyword evidence="4" id="KW-1185">Reference proteome</keyword>
<feature type="chain" id="PRO_5011453794" evidence="1">
    <location>
        <begin position="35"/>
        <end position="1466"/>
    </location>
</feature>
<dbReference type="Pfam" id="PF05048">
    <property type="entry name" value="NosD"/>
    <property type="match status" value="1"/>
</dbReference>
<dbReference type="Proteomes" id="UP000199478">
    <property type="component" value="Unassembled WGS sequence"/>
</dbReference>
<dbReference type="Gene3D" id="1.25.40.10">
    <property type="entry name" value="Tetratricopeptide repeat domain"/>
    <property type="match status" value="1"/>
</dbReference>